<organism evidence="1">
    <name type="scientific">viral metagenome</name>
    <dbReference type="NCBI Taxonomy" id="1070528"/>
    <lineage>
        <taxon>unclassified sequences</taxon>
        <taxon>metagenomes</taxon>
        <taxon>organismal metagenomes</taxon>
    </lineage>
</organism>
<dbReference type="AlphaFoldDB" id="A0A6C0JMC5"/>
<reference evidence="1" key="1">
    <citation type="journal article" date="2020" name="Nature">
        <title>Giant virus diversity and host interactions through global metagenomics.</title>
        <authorList>
            <person name="Schulz F."/>
            <person name="Roux S."/>
            <person name="Paez-Espino D."/>
            <person name="Jungbluth S."/>
            <person name="Walsh D.A."/>
            <person name="Denef V.J."/>
            <person name="McMahon K.D."/>
            <person name="Konstantinidis K.T."/>
            <person name="Eloe-Fadrosh E.A."/>
            <person name="Kyrpides N.C."/>
            <person name="Woyke T."/>
        </authorList>
    </citation>
    <scope>NUCLEOTIDE SEQUENCE</scope>
    <source>
        <strain evidence="1">GVMAG-S-1038524-41</strain>
    </source>
</reference>
<accession>A0A6C0JMC5</accession>
<name>A0A6C0JMC5_9ZZZZ</name>
<protein>
    <submittedName>
        <fullName evidence="1">Uncharacterized protein</fullName>
    </submittedName>
</protein>
<sequence>MEYATKICGEVCNDQFIKHVGYSDHMCNASCGPSCMRRFYAKSNIDKISSKITELLMGVIKDNRPIIVPDKTICSVMSAVYQSFRPETGDIFTRYNIPKAREQNYVQTMIDEVINIITTDVKNNLGMEECNRNLSIWTTVLGNFNEHGLRSHSKIKLRENRPMPMQFHMNY</sequence>
<proteinExistence type="predicted"/>
<evidence type="ECO:0000313" key="1">
    <source>
        <dbReference type="EMBL" id="QHU06842.1"/>
    </source>
</evidence>
<dbReference type="EMBL" id="MN740668">
    <property type="protein sequence ID" value="QHU06842.1"/>
    <property type="molecule type" value="Genomic_DNA"/>
</dbReference>